<dbReference type="InterPro" id="IPR002656">
    <property type="entry name" value="Acyl_transf_3_dom"/>
</dbReference>
<organism evidence="3 4">
    <name type="scientific">Trinickia dinghuensis</name>
    <dbReference type="NCBI Taxonomy" id="2291023"/>
    <lineage>
        <taxon>Bacteria</taxon>
        <taxon>Pseudomonadati</taxon>
        <taxon>Pseudomonadota</taxon>
        <taxon>Betaproteobacteria</taxon>
        <taxon>Burkholderiales</taxon>
        <taxon>Burkholderiaceae</taxon>
        <taxon>Trinickia</taxon>
    </lineage>
</organism>
<name>A0A3D8K056_9BURK</name>
<sequence>MQRGRISGLDQARSIAIIAVVAVHLSFQFPHLPQWATVLARMGQYGVQLFFVISAVTIFMTLDADRERYRAASHVTARFYIKRFFRIAPLYYVAIVAYGAMSWYTYNFDADHASILGPHDISDVVLNLLFVHAVSASAINNVVPGGWSIGVEMLFYSIAPVIFFFATSRARLVVLTIVLLLACAAFLATGACGGAALECNVRNNSFFYFWPPVQVPCFLVGIWCWALFRPYLTGQARLGRAGIGITLGTIALCGVATAVFGVWMGRANEYAPLVAACGSAALVLVCCSEANQRLMGRIAVAIGRESYAIYLWHFIFAFEALYLFKHSHMLATHGPLLSLAVFVVVLAVTLAASYMLSRLTDILIQRFASRFARGLLERVDTTFAFRQTASARVE</sequence>
<evidence type="ECO:0000313" key="3">
    <source>
        <dbReference type="EMBL" id="RDU97981.1"/>
    </source>
</evidence>
<feature type="transmembrane region" description="Helical" evidence="1">
    <location>
        <begin position="336"/>
        <end position="356"/>
    </location>
</feature>
<dbReference type="PANTHER" id="PTHR23028:SF53">
    <property type="entry name" value="ACYL_TRANSF_3 DOMAIN-CONTAINING PROTEIN"/>
    <property type="match status" value="1"/>
</dbReference>
<feature type="transmembrane region" description="Helical" evidence="1">
    <location>
        <begin position="240"/>
        <end position="264"/>
    </location>
</feature>
<dbReference type="GO" id="GO:0016747">
    <property type="term" value="F:acyltransferase activity, transferring groups other than amino-acyl groups"/>
    <property type="evidence" value="ECO:0007669"/>
    <property type="project" value="InterPro"/>
</dbReference>
<dbReference type="PANTHER" id="PTHR23028">
    <property type="entry name" value="ACETYLTRANSFERASE"/>
    <property type="match status" value="1"/>
</dbReference>
<feature type="transmembrane region" description="Helical" evidence="1">
    <location>
        <begin position="307"/>
        <end position="324"/>
    </location>
</feature>
<feature type="transmembrane region" description="Helical" evidence="1">
    <location>
        <begin position="270"/>
        <end position="287"/>
    </location>
</feature>
<feature type="transmembrane region" description="Helical" evidence="1">
    <location>
        <begin position="12"/>
        <end position="30"/>
    </location>
</feature>
<keyword evidence="3" id="KW-0012">Acyltransferase</keyword>
<dbReference type="AlphaFoldDB" id="A0A3D8K056"/>
<proteinExistence type="predicted"/>
<feature type="transmembrane region" description="Helical" evidence="1">
    <location>
        <begin position="209"/>
        <end position="228"/>
    </location>
</feature>
<dbReference type="OrthoDB" id="9814807at2"/>
<accession>A0A3D8K056</accession>
<feature type="transmembrane region" description="Helical" evidence="1">
    <location>
        <begin position="172"/>
        <end position="197"/>
    </location>
</feature>
<dbReference type="EMBL" id="QRGA01000008">
    <property type="protein sequence ID" value="RDU97981.1"/>
    <property type="molecule type" value="Genomic_DNA"/>
</dbReference>
<dbReference type="RefSeq" id="WP_115534507.1">
    <property type="nucleotide sequence ID" value="NZ_QRGA01000008.1"/>
</dbReference>
<feature type="domain" description="Acyltransferase 3" evidence="2">
    <location>
        <begin position="7"/>
        <end position="357"/>
    </location>
</feature>
<evidence type="ECO:0000256" key="1">
    <source>
        <dbReference type="SAM" id="Phobius"/>
    </source>
</evidence>
<evidence type="ECO:0000259" key="2">
    <source>
        <dbReference type="Pfam" id="PF01757"/>
    </source>
</evidence>
<gene>
    <name evidence="3" type="ORF">DWV00_15750</name>
</gene>
<feature type="transmembrane region" description="Helical" evidence="1">
    <location>
        <begin position="83"/>
        <end position="106"/>
    </location>
</feature>
<keyword evidence="1" id="KW-0812">Transmembrane</keyword>
<evidence type="ECO:0000313" key="4">
    <source>
        <dbReference type="Proteomes" id="UP000256838"/>
    </source>
</evidence>
<reference evidence="3 4" key="1">
    <citation type="submission" date="2018-08" db="EMBL/GenBank/DDBJ databases">
        <title>Paraburkholderia sp. DHOM06 isolated from forest soil.</title>
        <authorList>
            <person name="Gao Z.-H."/>
            <person name="Qiu L.-H."/>
        </authorList>
    </citation>
    <scope>NUCLEOTIDE SEQUENCE [LARGE SCALE GENOMIC DNA]</scope>
    <source>
        <strain evidence="3 4">DHOM06</strain>
    </source>
</reference>
<dbReference type="Pfam" id="PF01757">
    <property type="entry name" value="Acyl_transf_3"/>
    <property type="match status" value="1"/>
</dbReference>
<feature type="transmembrane region" description="Helical" evidence="1">
    <location>
        <begin position="145"/>
        <end position="165"/>
    </location>
</feature>
<keyword evidence="4" id="KW-1185">Reference proteome</keyword>
<dbReference type="InterPro" id="IPR050879">
    <property type="entry name" value="Acyltransferase_3"/>
</dbReference>
<comment type="caution">
    <text evidence="3">The sequence shown here is derived from an EMBL/GenBank/DDBJ whole genome shotgun (WGS) entry which is preliminary data.</text>
</comment>
<dbReference type="Proteomes" id="UP000256838">
    <property type="component" value="Unassembled WGS sequence"/>
</dbReference>
<dbReference type="GO" id="GO:0000271">
    <property type="term" value="P:polysaccharide biosynthetic process"/>
    <property type="evidence" value="ECO:0007669"/>
    <property type="project" value="TreeGrafter"/>
</dbReference>
<keyword evidence="1" id="KW-1133">Transmembrane helix</keyword>
<feature type="transmembrane region" description="Helical" evidence="1">
    <location>
        <begin position="42"/>
        <end position="62"/>
    </location>
</feature>
<protein>
    <submittedName>
        <fullName evidence="3">Acyltransferase</fullName>
    </submittedName>
</protein>
<dbReference type="GO" id="GO:0016020">
    <property type="term" value="C:membrane"/>
    <property type="evidence" value="ECO:0007669"/>
    <property type="project" value="TreeGrafter"/>
</dbReference>
<keyword evidence="3" id="KW-0808">Transferase</keyword>
<keyword evidence="1" id="KW-0472">Membrane</keyword>